<dbReference type="InterPro" id="IPR010982">
    <property type="entry name" value="Lambda_DNA-bd_dom_sf"/>
</dbReference>
<dbReference type="GO" id="GO:0003677">
    <property type="term" value="F:DNA binding"/>
    <property type="evidence" value="ECO:0007669"/>
    <property type="project" value="InterPro"/>
</dbReference>
<protein>
    <submittedName>
        <fullName evidence="2">Transcriptional regulator, contains XRE-family HTH domain</fullName>
    </submittedName>
</protein>
<dbReference type="Pfam" id="PF13560">
    <property type="entry name" value="HTH_31"/>
    <property type="match status" value="1"/>
</dbReference>
<evidence type="ECO:0000259" key="1">
    <source>
        <dbReference type="PROSITE" id="PS50943"/>
    </source>
</evidence>
<dbReference type="OrthoDB" id="3518652at2"/>
<organism evidence="2 3">
    <name type="scientific">Krasilnikoviella flava</name>
    <dbReference type="NCBI Taxonomy" id="526729"/>
    <lineage>
        <taxon>Bacteria</taxon>
        <taxon>Bacillati</taxon>
        <taxon>Actinomycetota</taxon>
        <taxon>Actinomycetes</taxon>
        <taxon>Micrococcales</taxon>
        <taxon>Promicromonosporaceae</taxon>
        <taxon>Krasilnikoviella</taxon>
    </lineage>
</organism>
<dbReference type="Pfam" id="PF17765">
    <property type="entry name" value="MLTR_LBD"/>
    <property type="match status" value="1"/>
</dbReference>
<sequence>MPENLLGDYLRARRAQVSPAVAGLPTFGTRRVPGLRREEVATVAGVSVDYYVRLEQGRERHPSAQVLDALADALRLDTDARQHLFRVAGLGPSLSRGAAPERVDPELLRLMDMWTDNPAIVLGRAYDVLAANRLAYALFEGFVQGPNLLAKVFLDPGARTFYPDWDRVAASTVAGFRVLHGTWRGDPRIAEVLASARARSPEFEELWARHDARGKRLESKRFRHPDVGELTLRMNAFDVKSAPGQELIVYHAEPGTRAAEALVLLGTLAVTAVSP</sequence>
<dbReference type="PANTHER" id="PTHR35010">
    <property type="entry name" value="BLL4672 PROTEIN-RELATED"/>
    <property type="match status" value="1"/>
</dbReference>
<accession>A0A1T5M133</accession>
<dbReference type="Proteomes" id="UP000189777">
    <property type="component" value="Unassembled WGS sequence"/>
</dbReference>
<reference evidence="2 3" key="1">
    <citation type="submission" date="2017-02" db="EMBL/GenBank/DDBJ databases">
        <authorList>
            <person name="Peterson S.W."/>
        </authorList>
    </citation>
    <scope>NUCLEOTIDE SEQUENCE [LARGE SCALE GENOMIC DNA]</scope>
    <source>
        <strain evidence="2 3">DSM 21481</strain>
    </source>
</reference>
<feature type="domain" description="HTH cro/C1-type" evidence="1">
    <location>
        <begin position="34"/>
        <end position="81"/>
    </location>
</feature>
<dbReference type="CDD" id="cd00093">
    <property type="entry name" value="HTH_XRE"/>
    <property type="match status" value="1"/>
</dbReference>
<evidence type="ECO:0000313" key="3">
    <source>
        <dbReference type="Proteomes" id="UP000189777"/>
    </source>
</evidence>
<dbReference type="InterPro" id="IPR041413">
    <property type="entry name" value="MLTR_LBD"/>
</dbReference>
<proteinExistence type="predicted"/>
<dbReference type="Gene3D" id="3.30.450.180">
    <property type="match status" value="1"/>
</dbReference>
<dbReference type="SMART" id="SM00530">
    <property type="entry name" value="HTH_XRE"/>
    <property type="match status" value="1"/>
</dbReference>
<dbReference type="Gene3D" id="1.10.260.40">
    <property type="entry name" value="lambda repressor-like DNA-binding domains"/>
    <property type="match status" value="1"/>
</dbReference>
<dbReference type="SUPFAM" id="SSF47413">
    <property type="entry name" value="lambda repressor-like DNA-binding domains"/>
    <property type="match status" value="1"/>
</dbReference>
<gene>
    <name evidence="2" type="ORF">SAMN04324258_4332</name>
</gene>
<dbReference type="EMBL" id="FUZQ01000008">
    <property type="protein sequence ID" value="SKC81952.1"/>
    <property type="molecule type" value="Genomic_DNA"/>
</dbReference>
<name>A0A1T5M133_9MICO</name>
<dbReference type="PANTHER" id="PTHR35010:SF2">
    <property type="entry name" value="BLL4672 PROTEIN"/>
    <property type="match status" value="1"/>
</dbReference>
<dbReference type="RefSeq" id="WP_079576649.1">
    <property type="nucleotide sequence ID" value="NZ_FUZQ01000008.1"/>
</dbReference>
<dbReference type="AlphaFoldDB" id="A0A1T5M133"/>
<evidence type="ECO:0000313" key="2">
    <source>
        <dbReference type="EMBL" id="SKC81952.1"/>
    </source>
</evidence>
<dbReference type="InterPro" id="IPR001387">
    <property type="entry name" value="Cro/C1-type_HTH"/>
</dbReference>
<keyword evidence="3" id="KW-1185">Reference proteome</keyword>
<dbReference type="PROSITE" id="PS50943">
    <property type="entry name" value="HTH_CROC1"/>
    <property type="match status" value="1"/>
</dbReference>